<evidence type="ECO:0000256" key="1">
    <source>
        <dbReference type="ARBA" id="ARBA00004173"/>
    </source>
</evidence>
<dbReference type="Pfam" id="PF10236">
    <property type="entry name" value="DAP3"/>
    <property type="match status" value="1"/>
</dbReference>
<organism evidence="8 9">
    <name type="scientific">Acipenser oxyrinchus oxyrinchus</name>
    <dbReference type="NCBI Taxonomy" id="40147"/>
    <lineage>
        <taxon>Eukaryota</taxon>
        <taxon>Metazoa</taxon>
        <taxon>Chordata</taxon>
        <taxon>Craniata</taxon>
        <taxon>Vertebrata</taxon>
        <taxon>Euteleostomi</taxon>
        <taxon>Actinopterygii</taxon>
        <taxon>Chondrostei</taxon>
        <taxon>Acipenseriformes</taxon>
        <taxon>Acipenseridae</taxon>
        <taxon>Acipenser</taxon>
    </lineage>
</organism>
<sequence length="79" mass="8316">MVRKPALELIGYLKKADPAHPSVRYVLCGERGTGKSLSLCHAASSLQPAGLAHPARPWRSPVGEELQGADGLLLSQGSL</sequence>
<dbReference type="AlphaFoldDB" id="A0AAD8CGF8"/>
<dbReference type="PANTHER" id="PTHR12810:SF0">
    <property type="entry name" value="SMALL RIBOSOMAL SUBUNIT PROTEIN MS29"/>
    <property type="match status" value="1"/>
</dbReference>
<dbReference type="PRINTS" id="PR01716">
    <property type="entry name" value="DEATHASSOCP3"/>
</dbReference>
<protein>
    <recommendedName>
        <fullName evidence="7">Small ribosomal subunit protein mS29</fullName>
    </recommendedName>
</protein>
<dbReference type="EMBL" id="JAGXEW010000071">
    <property type="protein sequence ID" value="KAK1149798.1"/>
    <property type="molecule type" value="Genomic_DNA"/>
</dbReference>
<comment type="subcellular location">
    <subcellularLocation>
        <location evidence="1">Mitochondrion</location>
    </subcellularLocation>
</comment>
<evidence type="ECO:0000256" key="3">
    <source>
        <dbReference type="ARBA" id="ARBA00022946"/>
    </source>
</evidence>
<evidence type="ECO:0000256" key="7">
    <source>
        <dbReference type="ARBA" id="ARBA00035140"/>
    </source>
</evidence>
<evidence type="ECO:0000256" key="2">
    <source>
        <dbReference type="ARBA" id="ARBA00009863"/>
    </source>
</evidence>
<keyword evidence="5" id="KW-0496">Mitochondrion</keyword>
<evidence type="ECO:0000256" key="5">
    <source>
        <dbReference type="ARBA" id="ARBA00023128"/>
    </source>
</evidence>
<evidence type="ECO:0000313" key="9">
    <source>
        <dbReference type="Proteomes" id="UP001230051"/>
    </source>
</evidence>
<dbReference type="PANTHER" id="PTHR12810">
    <property type="entry name" value="MITOCHONDRIAL 28S RIBOSOMAL PROTEIN S29"/>
    <property type="match status" value="1"/>
</dbReference>
<evidence type="ECO:0000313" key="8">
    <source>
        <dbReference type="EMBL" id="KAK1149798.1"/>
    </source>
</evidence>
<evidence type="ECO:0000256" key="4">
    <source>
        <dbReference type="ARBA" id="ARBA00022980"/>
    </source>
</evidence>
<reference evidence="8" key="1">
    <citation type="submission" date="2022-02" db="EMBL/GenBank/DDBJ databases">
        <title>Atlantic sturgeon de novo genome assembly.</title>
        <authorList>
            <person name="Stock M."/>
            <person name="Klopp C."/>
            <person name="Guiguen Y."/>
            <person name="Cabau C."/>
            <person name="Parinello H."/>
            <person name="Santidrian Yebra-Pimentel E."/>
            <person name="Kuhl H."/>
            <person name="Dirks R.P."/>
            <person name="Guessner J."/>
            <person name="Wuertz S."/>
            <person name="Du K."/>
            <person name="Schartl M."/>
        </authorList>
    </citation>
    <scope>NUCLEOTIDE SEQUENCE</scope>
    <source>
        <strain evidence="8">STURGEONOMICS-FGT-2020</strain>
        <tissue evidence="8">Whole blood</tissue>
    </source>
</reference>
<proteinExistence type="inferred from homology"/>
<keyword evidence="4 8" id="KW-0689">Ribosomal protein</keyword>
<dbReference type="Proteomes" id="UP001230051">
    <property type="component" value="Unassembled WGS sequence"/>
</dbReference>
<gene>
    <name evidence="8" type="primary">Dap3</name>
    <name evidence="8" type="ORF">AOXY_G34645</name>
</gene>
<dbReference type="InterPro" id="IPR008092">
    <property type="entry name" value="Ribosomal_mS29_met"/>
</dbReference>
<comment type="caution">
    <text evidence="8">The sequence shown here is derived from an EMBL/GenBank/DDBJ whole genome shotgun (WGS) entry which is preliminary data.</text>
</comment>
<dbReference type="GO" id="GO:0006915">
    <property type="term" value="P:apoptotic process"/>
    <property type="evidence" value="ECO:0007669"/>
    <property type="project" value="InterPro"/>
</dbReference>
<keyword evidence="3" id="KW-0809">Transit peptide</keyword>
<dbReference type="InterPro" id="IPR019368">
    <property type="entry name" value="Ribosomal_mS29"/>
</dbReference>
<dbReference type="GO" id="GO:0005763">
    <property type="term" value="C:mitochondrial small ribosomal subunit"/>
    <property type="evidence" value="ECO:0007669"/>
    <property type="project" value="TreeGrafter"/>
</dbReference>
<evidence type="ECO:0000256" key="6">
    <source>
        <dbReference type="ARBA" id="ARBA00023274"/>
    </source>
</evidence>
<comment type="similarity">
    <text evidence="2">Belongs to the mitochondrion-specific ribosomal protein mS29 family.</text>
</comment>
<keyword evidence="6" id="KW-0687">Ribonucleoprotein</keyword>
<accession>A0AAD8CGF8</accession>
<name>A0AAD8CGF8_ACIOX</name>
<keyword evidence="9" id="KW-1185">Reference proteome</keyword>
<dbReference type="GO" id="GO:0003735">
    <property type="term" value="F:structural constituent of ribosome"/>
    <property type="evidence" value="ECO:0007669"/>
    <property type="project" value="TreeGrafter"/>
</dbReference>